<feature type="compositionally biased region" description="Pro residues" evidence="1">
    <location>
        <begin position="130"/>
        <end position="140"/>
    </location>
</feature>
<dbReference type="AlphaFoldDB" id="A0A401TRW9"/>
<evidence type="ECO:0000313" key="2">
    <source>
        <dbReference type="EMBL" id="GCC45363.1"/>
    </source>
</evidence>
<keyword evidence="3" id="KW-1185">Reference proteome</keyword>
<gene>
    <name evidence="2" type="ORF">chiPu_0029247</name>
</gene>
<evidence type="ECO:0000256" key="1">
    <source>
        <dbReference type="SAM" id="MobiDB-lite"/>
    </source>
</evidence>
<dbReference type="Proteomes" id="UP000287033">
    <property type="component" value="Unassembled WGS sequence"/>
</dbReference>
<reference evidence="2 3" key="1">
    <citation type="journal article" date="2018" name="Nat. Ecol. Evol.">
        <title>Shark genomes provide insights into elasmobranch evolution and the origin of vertebrates.</title>
        <authorList>
            <person name="Hara Y"/>
            <person name="Yamaguchi K"/>
            <person name="Onimaru K"/>
            <person name="Kadota M"/>
            <person name="Koyanagi M"/>
            <person name="Keeley SD"/>
            <person name="Tatsumi K"/>
            <person name="Tanaka K"/>
            <person name="Motone F"/>
            <person name="Kageyama Y"/>
            <person name="Nozu R"/>
            <person name="Adachi N"/>
            <person name="Nishimura O"/>
            <person name="Nakagawa R"/>
            <person name="Tanegashima C"/>
            <person name="Kiyatake I"/>
            <person name="Matsumoto R"/>
            <person name="Murakumo K"/>
            <person name="Nishida K"/>
            <person name="Terakita A"/>
            <person name="Kuratani S"/>
            <person name="Sato K"/>
            <person name="Hyodo S Kuraku.S."/>
        </authorList>
    </citation>
    <scope>NUCLEOTIDE SEQUENCE [LARGE SCALE GENOMIC DNA]</scope>
</reference>
<feature type="region of interest" description="Disordered" evidence="1">
    <location>
        <begin position="1"/>
        <end position="21"/>
    </location>
</feature>
<feature type="compositionally biased region" description="Pro residues" evidence="1">
    <location>
        <begin position="152"/>
        <end position="163"/>
    </location>
</feature>
<comment type="caution">
    <text evidence="2">The sequence shown here is derived from an EMBL/GenBank/DDBJ whole genome shotgun (WGS) entry which is preliminary data.</text>
</comment>
<dbReference type="OMA" id="SSPHAYH"/>
<organism evidence="2 3">
    <name type="scientific">Chiloscyllium punctatum</name>
    <name type="common">Brownbanded bambooshark</name>
    <name type="synonym">Hemiscyllium punctatum</name>
    <dbReference type="NCBI Taxonomy" id="137246"/>
    <lineage>
        <taxon>Eukaryota</taxon>
        <taxon>Metazoa</taxon>
        <taxon>Chordata</taxon>
        <taxon>Craniata</taxon>
        <taxon>Vertebrata</taxon>
        <taxon>Chondrichthyes</taxon>
        <taxon>Elasmobranchii</taxon>
        <taxon>Galeomorphii</taxon>
        <taxon>Galeoidea</taxon>
        <taxon>Orectolobiformes</taxon>
        <taxon>Hemiscylliidae</taxon>
        <taxon>Chiloscyllium</taxon>
    </lineage>
</organism>
<dbReference type="EMBL" id="BEZZ01152011">
    <property type="protein sequence ID" value="GCC45363.1"/>
    <property type="molecule type" value="Genomic_DNA"/>
</dbReference>
<sequence length="163" mass="16797">MALSGPTLGDGGSSPCGFPSEGLRPTLSASWVAVAAIALSLLPPPPPAMLEPAGFGPLVTRTFPLTPTQPPPPLHSVRPSGPAVVLQPRPPRSGSALFGRLLRPSRHLRPLSAQTQSPPRQSRPLSAYAPPSPVLAPPPLIRQSRPLAAYAPPSPALTPPLPS</sequence>
<proteinExistence type="predicted"/>
<accession>A0A401TRW9</accession>
<protein>
    <submittedName>
        <fullName evidence="2">Uncharacterized protein</fullName>
    </submittedName>
</protein>
<evidence type="ECO:0000313" key="3">
    <source>
        <dbReference type="Proteomes" id="UP000287033"/>
    </source>
</evidence>
<name>A0A401TRW9_CHIPU</name>
<feature type="region of interest" description="Disordered" evidence="1">
    <location>
        <begin position="58"/>
        <end position="163"/>
    </location>
</feature>